<accession>A0AC35G9T6</accession>
<reference evidence="2" key="1">
    <citation type="submission" date="2022-11" db="UniProtKB">
        <authorList>
            <consortium name="WormBaseParasite"/>
        </authorList>
    </citation>
    <scope>IDENTIFICATION</scope>
</reference>
<dbReference type="WBParaSite" id="PS1159_v2.g2614.t1">
    <property type="protein sequence ID" value="PS1159_v2.g2614.t1"/>
    <property type="gene ID" value="PS1159_v2.g2614"/>
</dbReference>
<name>A0AC35G9T6_9BILA</name>
<organism evidence="1 2">
    <name type="scientific">Panagrolaimus sp. PS1159</name>
    <dbReference type="NCBI Taxonomy" id="55785"/>
    <lineage>
        <taxon>Eukaryota</taxon>
        <taxon>Metazoa</taxon>
        <taxon>Ecdysozoa</taxon>
        <taxon>Nematoda</taxon>
        <taxon>Chromadorea</taxon>
        <taxon>Rhabditida</taxon>
        <taxon>Tylenchina</taxon>
        <taxon>Panagrolaimomorpha</taxon>
        <taxon>Panagrolaimoidea</taxon>
        <taxon>Panagrolaimidae</taxon>
        <taxon>Panagrolaimus</taxon>
    </lineage>
</organism>
<evidence type="ECO:0000313" key="1">
    <source>
        <dbReference type="Proteomes" id="UP000887580"/>
    </source>
</evidence>
<dbReference type="Proteomes" id="UP000887580">
    <property type="component" value="Unplaced"/>
</dbReference>
<sequence length="410" mass="46809">MTFPHAELIPRDPKTFMVKNKTIQGVKGVSVLREYLESFPQGAVIDAMHSVYKGPMEDDLKRLFNGFKFNDTGTRLIKLDKLGKELLEKVLANTTFPKEYQRRRIRPVDMFANWKASELKLFTIYVIPSVFIYLSSSQPPNLKPLLDSMIKYVAAIRLLINSKITPNMISFASDLLKDWSSQRAHLWGDKTMTFKTHQALHLVEQVVQHGPLSTHSAFYGESAIGRLGKNISCFSIEVSVKQICERMVMEHASLGWIEEHSQADLKKMFKLTTDNLKRKTQQPSEDVEKFLKLQNIAYVVLGEIVISGFSICPFWKSGSADCYVAMSTTNGYKPLKVMAIIENSTKEILFCCKLLNTKPYSTLMTPEGILASQPLAYEYCCYGVAENFEKNEYIIYYDFLITVPHAYEHN</sequence>
<protein>
    <submittedName>
        <fullName evidence="2">Uncharacterized protein</fullName>
    </submittedName>
</protein>
<evidence type="ECO:0000313" key="2">
    <source>
        <dbReference type="WBParaSite" id="PS1159_v2.g2614.t1"/>
    </source>
</evidence>
<proteinExistence type="predicted"/>